<dbReference type="InterPro" id="IPR053226">
    <property type="entry name" value="Pyrrolopyrazine_biosynth_F"/>
</dbReference>
<dbReference type="OrthoDB" id="3650366at2759"/>
<reference evidence="1 2" key="1">
    <citation type="submission" date="2018-02" db="EMBL/GenBank/DDBJ databases">
        <title>The genomes of Aspergillus section Nigri reveals drivers in fungal speciation.</title>
        <authorList>
            <consortium name="DOE Joint Genome Institute"/>
            <person name="Vesth T.C."/>
            <person name="Nybo J."/>
            <person name="Theobald S."/>
            <person name="Brandl J."/>
            <person name="Frisvad J.C."/>
            <person name="Nielsen K.F."/>
            <person name="Lyhne E.K."/>
            <person name="Kogle M.E."/>
            <person name="Kuo A."/>
            <person name="Riley R."/>
            <person name="Clum A."/>
            <person name="Nolan M."/>
            <person name="Lipzen A."/>
            <person name="Salamov A."/>
            <person name="Henrissat B."/>
            <person name="Wiebenga A."/>
            <person name="De vries R.P."/>
            <person name="Grigoriev I.V."/>
            <person name="Mortensen U.H."/>
            <person name="Andersen M.R."/>
            <person name="Baker S.E."/>
        </authorList>
    </citation>
    <scope>NUCLEOTIDE SEQUENCE [LARGE SCALE GENOMIC DNA]</scope>
    <source>
        <strain evidence="1 2">CBS 707.79</strain>
    </source>
</reference>
<dbReference type="STRING" id="1448320.A0A319DLM1"/>
<dbReference type="EMBL" id="KZ825923">
    <property type="protein sequence ID" value="PYH92173.1"/>
    <property type="molecule type" value="Genomic_DNA"/>
</dbReference>
<evidence type="ECO:0000313" key="1">
    <source>
        <dbReference type="EMBL" id="PYH92173.1"/>
    </source>
</evidence>
<protein>
    <recommendedName>
        <fullName evidence="3">P-loop containing nucleoside triphosphate hydrolase protein</fullName>
    </recommendedName>
</protein>
<name>A0A319DLM1_9EURO</name>
<accession>A0A319DLM1</accession>
<dbReference type="Proteomes" id="UP000247810">
    <property type="component" value="Unassembled WGS sequence"/>
</dbReference>
<keyword evidence="2" id="KW-1185">Reference proteome</keyword>
<dbReference type="AlphaFoldDB" id="A0A319DLM1"/>
<dbReference type="PANTHER" id="PTHR48419:SF1">
    <property type="entry name" value="SULFOTRANSFERASE DOMAIN-CONTAINING PROTEIN"/>
    <property type="match status" value="1"/>
</dbReference>
<evidence type="ECO:0000313" key="2">
    <source>
        <dbReference type="Proteomes" id="UP000247810"/>
    </source>
</evidence>
<sequence length="340" mass="39077">MENPTLSQERGSHQRICLITYPRTASNLFVRILALEHQTDFIARSSGAGYCFLASQRYMLNNGLTSKPVRAWPEDEKRQARQLMQEDFERLSSYVELARDQQKSLFNKEHLHMMLDPVFKSRQLYGDASAGDERPWTIRLPDAPTETRSCLNHTVLPDKYLRIFWPTFLIRHPALVYPSMYRVLSDVTPQNANIEDMLKAAINLGWVRSVYDWYTTSGKSAKGASGDARAPVVLDADDIIAQPEVVYRYCEIVGLNPTKLRFTWADLEHEDHPAGERFLSTLRDSSGVDSSKVAGTVDLEGESRRWRDEFGESAAERLMEMVQEAMPDYEYLRSRRLRVC</sequence>
<dbReference type="SUPFAM" id="SSF52540">
    <property type="entry name" value="P-loop containing nucleoside triphosphate hydrolases"/>
    <property type="match status" value="1"/>
</dbReference>
<dbReference type="PANTHER" id="PTHR48419">
    <property type="entry name" value="SULFOTRANSFERASE DOMAIN-CONTAINING PROTEIN"/>
    <property type="match status" value="1"/>
</dbReference>
<evidence type="ECO:0008006" key="3">
    <source>
        <dbReference type="Google" id="ProtNLM"/>
    </source>
</evidence>
<dbReference type="VEuPathDB" id="FungiDB:BO71DRAFT_400736"/>
<proteinExistence type="predicted"/>
<dbReference type="InterPro" id="IPR027417">
    <property type="entry name" value="P-loop_NTPase"/>
</dbReference>
<gene>
    <name evidence="1" type="ORF">BO71DRAFT_400736</name>
</gene>
<organism evidence="1 2">
    <name type="scientific">Aspergillus ellipticus CBS 707.79</name>
    <dbReference type="NCBI Taxonomy" id="1448320"/>
    <lineage>
        <taxon>Eukaryota</taxon>
        <taxon>Fungi</taxon>
        <taxon>Dikarya</taxon>
        <taxon>Ascomycota</taxon>
        <taxon>Pezizomycotina</taxon>
        <taxon>Eurotiomycetes</taxon>
        <taxon>Eurotiomycetidae</taxon>
        <taxon>Eurotiales</taxon>
        <taxon>Aspergillaceae</taxon>
        <taxon>Aspergillus</taxon>
        <taxon>Aspergillus subgen. Circumdati</taxon>
    </lineage>
</organism>